<evidence type="ECO:0000313" key="2">
    <source>
        <dbReference type="EMBL" id="PLW17188.1"/>
    </source>
</evidence>
<dbReference type="Proteomes" id="UP000235392">
    <property type="component" value="Unassembled WGS sequence"/>
</dbReference>
<proteinExistence type="predicted"/>
<evidence type="ECO:0000256" key="1">
    <source>
        <dbReference type="SAM" id="MobiDB-lite"/>
    </source>
</evidence>
<reference evidence="2 3" key="1">
    <citation type="submission" date="2017-11" db="EMBL/GenBank/DDBJ databases">
        <title>De novo assembly and phasing of dikaryotic genomes from two isolates of Puccinia coronata f. sp. avenae, the causal agent of oat crown rust.</title>
        <authorList>
            <person name="Miller M.E."/>
            <person name="Zhang Y."/>
            <person name="Omidvar V."/>
            <person name="Sperschneider J."/>
            <person name="Schwessinger B."/>
            <person name="Raley C."/>
            <person name="Palmer J.M."/>
            <person name="Garnica D."/>
            <person name="Upadhyaya N."/>
            <person name="Rathjen J."/>
            <person name="Taylor J.M."/>
            <person name="Park R.F."/>
            <person name="Dodds P.N."/>
            <person name="Hirsch C.D."/>
            <person name="Kianian S.F."/>
            <person name="Figueroa M."/>
        </authorList>
    </citation>
    <scope>NUCLEOTIDE SEQUENCE [LARGE SCALE GENOMIC DNA]</scope>
    <source>
        <strain evidence="2">12SD80</strain>
    </source>
</reference>
<gene>
    <name evidence="2" type="ORF">PCASD_18140</name>
</gene>
<sequence>MAHELPSNFESFKTNISMNFESETFEKVLKKLEYFAAQNQLNDYQKNNTPVQAMFTCANDSDIKHPNKQHTTLASASSPKQHSSHLTQYTEEDKETLGYL</sequence>
<protein>
    <submittedName>
        <fullName evidence="2">Uncharacterized protein</fullName>
    </submittedName>
</protein>
<evidence type="ECO:0000313" key="3">
    <source>
        <dbReference type="Proteomes" id="UP000235392"/>
    </source>
</evidence>
<name>A0A2N5SVB2_9BASI</name>
<feature type="region of interest" description="Disordered" evidence="1">
    <location>
        <begin position="62"/>
        <end position="100"/>
    </location>
</feature>
<accession>A0A2N5SVB2</accession>
<comment type="caution">
    <text evidence="2">The sequence shown here is derived from an EMBL/GenBank/DDBJ whole genome shotgun (WGS) entry which is preliminary data.</text>
</comment>
<dbReference type="AlphaFoldDB" id="A0A2N5SVB2"/>
<organism evidence="2 3">
    <name type="scientific">Puccinia coronata f. sp. avenae</name>
    <dbReference type="NCBI Taxonomy" id="200324"/>
    <lineage>
        <taxon>Eukaryota</taxon>
        <taxon>Fungi</taxon>
        <taxon>Dikarya</taxon>
        <taxon>Basidiomycota</taxon>
        <taxon>Pucciniomycotina</taxon>
        <taxon>Pucciniomycetes</taxon>
        <taxon>Pucciniales</taxon>
        <taxon>Pucciniaceae</taxon>
        <taxon>Puccinia</taxon>
    </lineage>
</organism>
<dbReference type="EMBL" id="PGCI01000756">
    <property type="protein sequence ID" value="PLW17188.1"/>
    <property type="molecule type" value="Genomic_DNA"/>
</dbReference>
<feature type="compositionally biased region" description="Polar residues" evidence="1">
    <location>
        <begin position="69"/>
        <end position="89"/>
    </location>
</feature>